<protein>
    <submittedName>
        <fullName evidence="2">Uncharacterized protein</fullName>
    </submittedName>
</protein>
<organism evidence="2 3">
    <name type="scientific">Lactococcus lactis subsp. lactis</name>
    <name type="common">Streptococcus lactis</name>
    <dbReference type="NCBI Taxonomy" id="1360"/>
    <lineage>
        <taxon>Bacteria</taxon>
        <taxon>Bacillati</taxon>
        <taxon>Bacillota</taxon>
        <taxon>Bacilli</taxon>
        <taxon>Lactobacillales</taxon>
        <taxon>Streptococcaceae</taxon>
        <taxon>Lactococcus</taxon>
    </lineage>
</organism>
<keyword evidence="1" id="KW-0812">Transmembrane</keyword>
<evidence type="ECO:0000313" key="2">
    <source>
        <dbReference type="EMBL" id="ARE20485.2"/>
    </source>
</evidence>
<evidence type="ECO:0000256" key="1">
    <source>
        <dbReference type="SAM" id="Phobius"/>
    </source>
</evidence>
<keyword evidence="1" id="KW-0472">Membrane</keyword>
<name>A0A1V0P0Z2_LACLL</name>
<dbReference type="AlphaFoldDB" id="A0A1V0P0Z2"/>
<reference evidence="2 3" key="1">
    <citation type="journal article" date="2017" name="BMC Genomics">
        <title>Comparative and functional genomics of the Lactococcus lactis taxon; insights into evolution and niche adaptation.</title>
        <authorList>
            <person name="Kelleher P."/>
            <person name="Bottacini F."/>
            <person name="Mahony J."/>
            <person name="Kilcawley K.N."/>
            <person name="van Sinderen D."/>
        </authorList>
    </citation>
    <scope>NUCLEOTIDE SEQUENCE [LARGE SCALE GENOMIC DNA]</scope>
    <source>
        <strain evidence="2 3">UC06</strain>
    </source>
</reference>
<dbReference type="EMBL" id="CP015902">
    <property type="protein sequence ID" value="ARE20485.2"/>
    <property type="molecule type" value="Genomic_DNA"/>
</dbReference>
<sequence>MMYKKATIFIICMIIGMAIYVVMDYFIQNATPFRWIVIIAASAWFAYSSEFEENHNDRS</sequence>
<dbReference type="RefSeq" id="WP_128062363.1">
    <property type="nucleotide sequence ID" value="NZ_CAKMAV010000037.1"/>
</dbReference>
<gene>
    <name evidence="2" type="ORF">LLUC06_0938</name>
</gene>
<feature type="transmembrane region" description="Helical" evidence="1">
    <location>
        <begin position="33"/>
        <end position="49"/>
    </location>
</feature>
<evidence type="ECO:0000313" key="3">
    <source>
        <dbReference type="Proteomes" id="UP000192095"/>
    </source>
</evidence>
<feature type="transmembrane region" description="Helical" evidence="1">
    <location>
        <begin position="7"/>
        <end position="27"/>
    </location>
</feature>
<proteinExistence type="predicted"/>
<accession>A0A1V0P0Z2</accession>
<dbReference type="Proteomes" id="UP000192095">
    <property type="component" value="Chromosome"/>
</dbReference>
<keyword evidence="1" id="KW-1133">Transmembrane helix</keyword>